<feature type="transmembrane region" description="Helical" evidence="5">
    <location>
        <begin position="198"/>
        <end position="219"/>
    </location>
</feature>
<feature type="transmembrane region" description="Helical" evidence="5">
    <location>
        <begin position="147"/>
        <end position="169"/>
    </location>
</feature>
<organism evidence="6 7">
    <name type="scientific">Tegillarca granosa</name>
    <name type="common">Malaysian cockle</name>
    <name type="synonym">Anadara granosa</name>
    <dbReference type="NCBI Taxonomy" id="220873"/>
    <lineage>
        <taxon>Eukaryota</taxon>
        <taxon>Metazoa</taxon>
        <taxon>Spiralia</taxon>
        <taxon>Lophotrochozoa</taxon>
        <taxon>Mollusca</taxon>
        <taxon>Bivalvia</taxon>
        <taxon>Autobranchia</taxon>
        <taxon>Pteriomorphia</taxon>
        <taxon>Arcoida</taxon>
        <taxon>Arcoidea</taxon>
        <taxon>Arcidae</taxon>
        <taxon>Tegillarca</taxon>
    </lineage>
</organism>
<protein>
    <submittedName>
        <fullName evidence="6">Uncharacterized protein</fullName>
    </submittedName>
</protein>
<evidence type="ECO:0000256" key="1">
    <source>
        <dbReference type="ARBA" id="ARBA00004141"/>
    </source>
</evidence>
<evidence type="ECO:0000256" key="3">
    <source>
        <dbReference type="ARBA" id="ARBA00022989"/>
    </source>
</evidence>
<evidence type="ECO:0000256" key="2">
    <source>
        <dbReference type="ARBA" id="ARBA00022692"/>
    </source>
</evidence>
<comment type="subcellular location">
    <subcellularLocation>
        <location evidence="1">Membrane</location>
        <topology evidence="1">Multi-pass membrane protein</topology>
    </subcellularLocation>
</comment>
<dbReference type="EMBL" id="JARBDR010000923">
    <property type="protein sequence ID" value="KAJ8298207.1"/>
    <property type="molecule type" value="Genomic_DNA"/>
</dbReference>
<evidence type="ECO:0000256" key="4">
    <source>
        <dbReference type="ARBA" id="ARBA00023136"/>
    </source>
</evidence>
<feature type="transmembrane region" description="Helical" evidence="5">
    <location>
        <begin position="15"/>
        <end position="35"/>
    </location>
</feature>
<evidence type="ECO:0000256" key="5">
    <source>
        <dbReference type="SAM" id="Phobius"/>
    </source>
</evidence>
<name>A0ABQ9DYX8_TEGGR</name>
<dbReference type="PANTHER" id="PTHR10924">
    <property type="entry name" value="MAJOR FACILITATOR SUPERFAMILY PROTEIN-RELATED"/>
    <property type="match status" value="1"/>
</dbReference>
<proteinExistence type="predicted"/>
<keyword evidence="7" id="KW-1185">Reference proteome</keyword>
<reference evidence="6 7" key="1">
    <citation type="submission" date="2022-12" db="EMBL/GenBank/DDBJ databases">
        <title>Chromosome-level genome of Tegillarca granosa.</title>
        <authorList>
            <person name="Kim J."/>
        </authorList>
    </citation>
    <scope>NUCLEOTIDE SEQUENCE [LARGE SCALE GENOMIC DNA]</scope>
    <source>
        <strain evidence="6">Teg-2019</strain>
        <tissue evidence="6">Adductor muscle</tissue>
    </source>
</reference>
<keyword evidence="3 5" id="KW-1133">Transmembrane helix</keyword>
<evidence type="ECO:0000313" key="6">
    <source>
        <dbReference type="EMBL" id="KAJ8298207.1"/>
    </source>
</evidence>
<dbReference type="InterPro" id="IPR049680">
    <property type="entry name" value="FLVCR1-2_SLC49-like"/>
</dbReference>
<dbReference type="SUPFAM" id="SSF103473">
    <property type="entry name" value="MFS general substrate transporter"/>
    <property type="match status" value="1"/>
</dbReference>
<keyword evidence="4 5" id="KW-0472">Membrane</keyword>
<evidence type="ECO:0000313" key="7">
    <source>
        <dbReference type="Proteomes" id="UP001217089"/>
    </source>
</evidence>
<comment type="caution">
    <text evidence="6">The sequence shown here is derived from an EMBL/GenBank/DDBJ whole genome shotgun (WGS) entry which is preliminary data.</text>
</comment>
<dbReference type="Proteomes" id="UP001217089">
    <property type="component" value="Unassembled WGS sequence"/>
</dbReference>
<dbReference type="PANTHER" id="PTHR10924:SF27">
    <property type="entry name" value="SOLUTE CARRIER FAMILY 49 MEMBER 4"/>
    <property type="match status" value="1"/>
</dbReference>
<gene>
    <name evidence="6" type="ORF">KUTeg_024738</name>
</gene>
<keyword evidence="2 5" id="KW-0812">Transmembrane</keyword>
<sequence length="326" mass="37640">MKYMYYVGKTFITDYFLFTEAAWSVFVFLLVLIYFPAKPPLPPTVTASTERLDYKNGVKGLFRHKKFWLICFTYGISTGVFGCWQSVLDINLKPHGIPEFLLNFVIFDMNIESPLIETYKYCLEAPIFLWSLMYRVHEYFVLLQTEAGWLGLYAGLAGCVAAVIVANLFSLNTNLKDSYYYNHIPSYFRFNDVFSKHIRIFLLVAYIGAVAFFTWFTLILKGTLPDSTVSLYSSIIIATILISVVSPLYFEMACEATYPIAEGITNFVLTFINNVADDTKYSMTIILMFQIKYVVMVYPDEYHNFENISEKERYFSVIRHPSLAAN</sequence>
<feature type="transmembrane region" description="Helical" evidence="5">
    <location>
        <begin position="231"/>
        <end position="250"/>
    </location>
</feature>
<accession>A0ABQ9DYX8</accession>
<dbReference type="InterPro" id="IPR036259">
    <property type="entry name" value="MFS_trans_sf"/>
</dbReference>
<feature type="transmembrane region" description="Helical" evidence="5">
    <location>
        <begin position="67"/>
        <end position="87"/>
    </location>
</feature>